<dbReference type="Proteomes" id="UP001230207">
    <property type="component" value="Unassembled WGS sequence"/>
</dbReference>
<accession>A0ABU0BMM2</accession>
<proteinExistence type="predicted"/>
<dbReference type="InterPro" id="IPR046888">
    <property type="entry name" value="pYEATS"/>
</dbReference>
<organism evidence="2 3">
    <name type="scientific">Pararhizobium capsulatum DSM 1112</name>
    <dbReference type="NCBI Taxonomy" id="1121113"/>
    <lineage>
        <taxon>Bacteria</taxon>
        <taxon>Pseudomonadati</taxon>
        <taxon>Pseudomonadota</taxon>
        <taxon>Alphaproteobacteria</taxon>
        <taxon>Hyphomicrobiales</taxon>
        <taxon>Rhizobiaceae</taxon>
        <taxon>Rhizobium/Agrobacterium group</taxon>
        <taxon>Pararhizobium</taxon>
    </lineage>
</organism>
<sequence>MTRLEAVFAELQQKVAPASEELLEEAVELSRPKMPKLPEVQDEDDRNIGRFGRRADRDGYHLSASFIGGENDRFVRVKLSVARTDGVQMTHNVHFFLHRTFAQEKVIIPPTNGVSSLELLIYGGFTVGVWIEDTETLLELDLSKARGAPYVVRTQ</sequence>
<dbReference type="Pfam" id="PF20305">
    <property type="entry name" value="pYEATS"/>
    <property type="match status" value="1"/>
</dbReference>
<gene>
    <name evidence="2" type="ORF">QO002_001637</name>
</gene>
<comment type="caution">
    <text evidence="2">The sequence shown here is derived from an EMBL/GenBank/DDBJ whole genome shotgun (WGS) entry which is preliminary data.</text>
</comment>
<dbReference type="EMBL" id="JAUSVF010000001">
    <property type="protein sequence ID" value="MDQ0319499.1"/>
    <property type="molecule type" value="Genomic_DNA"/>
</dbReference>
<keyword evidence="3" id="KW-1185">Reference proteome</keyword>
<feature type="domain" description="Prokaryotic YEATS" evidence="1">
    <location>
        <begin position="76"/>
        <end position="142"/>
    </location>
</feature>
<evidence type="ECO:0000259" key="1">
    <source>
        <dbReference type="Pfam" id="PF20305"/>
    </source>
</evidence>
<dbReference type="RefSeq" id="WP_307228453.1">
    <property type="nucleotide sequence ID" value="NZ_JAUSVF010000001.1"/>
</dbReference>
<reference evidence="2 3" key="1">
    <citation type="submission" date="2023-07" db="EMBL/GenBank/DDBJ databases">
        <title>Genomic Encyclopedia of Type Strains, Phase IV (KMG-IV): sequencing the most valuable type-strain genomes for metagenomic binning, comparative biology and taxonomic classification.</title>
        <authorList>
            <person name="Goeker M."/>
        </authorList>
    </citation>
    <scope>NUCLEOTIDE SEQUENCE [LARGE SCALE GENOMIC DNA]</scope>
    <source>
        <strain evidence="2 3">DSM 1112</strain>
    </source>
</reference>
<evidence type="ECO:0000313" key="3">
    <source>
        <dbReference type="Proteomes" id="UP001230207"/>
    </source>
</evidence>
<protein>
    <recommendedName>
        <fullName evidence="1">Prokaryotic YEATS domain-containing protein</fullName>
    </recommendedName>
</protein>
<evidence type="ECO:0000313" key="2">
    <source>
        <dbReference type="EMBL" id="MDQ0319499.1"/>
    </source>
</evidence>
<name>A0ABU0BMM2_9HYPH</name>